<comment type="caution">
    <text evidence="2">The sequence shown here is derived from an EMBL/GenBank/DDBJ whole genome shotgun (WGS) entry which is preliminary data.</text>
</comment>
<feature type="transmembrane region" description="Helical" evidence="1">
    <location>
        <begin position="631"/>
        <end position="655"/>
    </location>
</feature>
<dbReference type="SUPFAM" id="SSF51126">
    <property type="entry name" value="Pectin lyase-like"/>
    <property type="match status" value="1"/>
</dbReference>
<protein>
    <submittedName>
        <fullName evidence="2">Uncharacterized protein</fullName>
    </submittedName>
</protein>
<dbReference type="EMBL" id="JARBJD010000015">
    <property type="protein sequence ID" value="KAK2961576.1"/>
    <property type="molecule type" value="Genomic_DNA"/>
</dbReference>
<dbReference type="Proteomes" id="UP001281761">
    <property type="component" value="Unassembled WGS sequence"/>
</dbReference>
<sequence>MDSRFTRPSSCPFNTQLISSDLVNMSSPGHLLDEMASRYVNDQHVIGCSVSHCTNHQHGTAMLDPASGGNLHCINSSFSNCIRSSNTILDRSDRSYYSVNQVFATGDTTGHFLRCVFSNMRTSDSQQKGGAAIVFNAVTTSLTITLCSFCHCTSTCRDGSGGAVTYSSKSPTTPSFTLLQSVFTECAANNSDEGTGGGSLFVHTDSVCLTTISDCAFERSWTRGSGGALSSENVRLTITNTLFERCSCGLFGGALRMQNTKDVLVSHCAFRGCSSGSSYSGAKDVSYDSQMNRKIGYSNFELSDSTSGSPNVYCESPRNSSSNWIAHIQRKTALKRVDLSYTENSMKMNITANSELLGSMNVLLDGAGTTRLVQVTFGQGTTPHRTGEIEVATGYQSLLPSNVSFQVRKVGIVGLDFNPSIFSVEATLIDNDHCEIKLFGMNLPDFSSLYLSVFDSNRHQVTSKHTENLTMTVTTSSSPDDPIHYGGKYTIGEIASNGVVLASPHTLSFTVPLPSAEFTSISILDCKNGSLHLTLFGERLYSPEISVTFSTIDNPDQPHSLILSLSPVSPTELDTMVIPICDEGTYSLRPDREYQVRDVASLHQTQSIEISDIFFWIPLVPPDPKKPMPAWVLSLILSVSISCGIWLPVGLLYCICTKRNSDCVDCCDSCPTPTCSRPSCHRPSCTCPSGCRPEKSAIVCCAPNNVNCCSKCCIISVTFLCCGKSQEDSPGIQNNHPTPKEVEMRYVDDYTLPHTESPRGTSRVAGRTECRQEIYRSRTTVLE</sequence>
<reference evidence="2 3" key="1">
    <citation type="journal article" date="2022" name="bioRxiv">
        <title>Genomics of Preaxostyla Flagellates Illuminates Evolutionary Transitions and the Path Towards Mitochondrial Loss.</title>
        <authorList>
            <person name="Novak L.V.F."/>
            <person name="Treitli S.C."/>
            <person name="Pyrih J."/>
            <person name="Halakuc P."/>
            <person name="Pipaliya S.V."/>
            <person name="Vacek V."/>
            <person name="Brzon O."/>
            <person name="Soukal P."/>
            <person name="Eme L."/>
            <person name="Dacks J.B."/>
            <person name="Karnkowska A."/>
            <person name="Elias M."/>
            <person name="Hampl V."/>
        </authorList>
    </citation>
    <scope>NUCLEOTIDE SEQUENCE [LARGE SCALE GENOMIC DNA]</scope>
    <source>
        <strain evidence="2">NAU3</strain>
        <tissue evidence="2">Gut</tissue>
    </source>
</reference>
<name>A0ABQ9YCS9_9EUKA</name>
<evidence type="ECO:0000256" key="1">
    <source>
        <dbReference type="SAM" id="Phobius"/>
    </source>
</evidence>
<proteinExistence type="predicted"/>
<gene>
    <name evidence="2" type="ORF">BLNAU_3374</name>
</gene>
<keyword evidence="1" id="KW-0472">Membrane</keyword>
<organism evidence="2 3">
    <name type="scientific">Blattamonas nauphoetae</name>
    <dbReference type="NCBI Taxonomy" id="2049346"/>
    <lineage>
        <taxon>Eukaryota</taxon>
        <taxon>Metamonada</taxon>
        <taxon>Preaxostyla</taxon>
        <taxon>Oxymonadida</taxon>
        <taxon>Blattamonas</taxon>
    </lineage>
</organism>
<dbReference type="InterPro" id="IPR011050">
    <property type="entry name" value="Pectin_lyase_fold/virulence"/>
</dbReference>
<keyword evidence="1" id="KW-0812">Transmembrane</keyword>
<evidence type="ECO:0000313" key="2">
    <source>
        <dbReference type="EMBL" id="KAK2961576.1"/>
    </source>
</evidence>
<keyword evidence="1" id="KW-1133">Transmembrane helix</keyword>
<accession>A0ABQ9YCS9</accession>
<keyword evidence="3" id="KW-1185">Reference proteome</keyword>
<evidence type="ECO:0000313" key="3">
    <source>
        <dbReference type="Proteomes" id="UP001281761"/>
    </source>
</evidence>